<dbReference type="PANTHER" id="PTHR43133:SF63">
    <property type="entry name" value="RNA POLYMERASE SIGMA FACTOR FECI-RELATED"/>
    <property type="match status" value="1"/>
</dbReference>
<evidence type="ECO:0000256" key="3">
    <source>
        <dbReference type="ARBA" id="ARBA00023082"/>
    </source>
</evidence>
<comment type="similarity">
    <text evidence="1">Belongs to the sigma-70 factor family. ECF subfamily.</text>
</comment>
<dbReference type="InterPro" id="IPR013324">
    <property type="entry name" value="RNA_pol_sigma_r3/r4-like"/>
</dbReference>
<dbReference type="Pfam" id="PF08281">
    <property type="entry name" value="Sigma70_r4_2"/>
    <property type="match status" value="1"/>
</dbReference>
<keyword evidence="3" id="KW-0731">Sigma factor</keyword>
<evidence type="ECO:0000259" key="6">
    <source>
        <dbReference type="Pfam" id="PF08281"/>
    </source>
</evidence>
<dbReference type="InterPro" id="IPR013325">
    <property type="entry name" value="RNA_pol_sigma_r2"/>
</dbReference>
<evidence type="ECO:0000256" key="1">
    <source>
        <dbReference type="ARBA" id="ARBA00010641"/>
    </source>
</evidence>
<reference evidence="7 8" key="1">
    <citation type="submission" date="2019-09" db="EMBL/GenBank/DDBJ databases">
        <title>Isolation of a novel species in the genus Cupriavidus from patients with sepsis using whole genome sequencing.</title>
        <authorList>
            <person name="Kweon O.J."/>
            <person name="Lee M.-K."/>
        </authorList>
    </citation>
    <scope>NUCLEOTIDE SEQUENCE [LARGE SCALE GENOMIC DNA]</scope>
    <source>
        <strain evidence="7 8">MKL-01</strain>
    </source>
</reference>
<dbReference type="NCBIfam" id="TIGR02937">
    <property type="entry name" value="sigma70-ECF"/>
    <property type="match status" value="1"/>
</dbReference>
<dbReference type="Proteomes" id="UP000324324">
    <property type="component" value="Unassembled WGS sequence"/>
</dbReference>
<organism evidence="7 8">
    <name type="scientific">Cupriavidus cauae</name>
    <dbReference type="NCBI Taxonomy" id="2608999"/>
    <lineage>
        <taxon>Bacteria</taxon>
        <taxon>Pseudomonadati</taxon>
        <taxon>Pseudomonadota</taxon>
        <taxon>Betaproteobacteria</taxon>
        <taxon>Burkholderiales</taxon>
        <taxon>Burkholderiaceae</taxon>
        <taxon>Cupriavidus</taxon>
    </lineage>
</organism>
<evidence type="ECO:0000256" key="4">
    <source>
        <dbReference type="ARBA" id="ARBA00023163"/>
    </source>
</evidence>
<dbReference type="Gene3D" id="1.10.10.10">
    <property type="entry name" value="Winged helix-like DNA-binding domain superfamily/Winged helix DNA-binding domain"/>
    <property type="match status" value="1"/>
</dbReference>
<dbReference type="GO" id="GO:0016987">
    <property type="term" value="F:sigma factor activity"/>
    <property type="evidence" value="ECO:0007669"/>
    <property type="project" value="UniProtKB-KW"/>
</dbReference>
<keyword evidence="2" id="KW-0805">Transcription regulation</keyword>
<dbReference type="GO" id="GO:0006352">
    <property type="term" value="P:DNA-templated transcription initiation"/>
    <property type="evidence" value="ECO:0007669"/>
    <property type="project" value="InterPro"/>
</dbReference>
<evidence type="ECO:0000256" key="2">
    <source>
        <dbReference type="ARBA" id="ARBA00023015"/>
    </source>
</evidence>
<dbReference type="InterPro" id="IPR013249">
    <property type="entry name" value="RNA_pol_sigma70_r4_t2"/>
</dbReference>
<dbReference type="InterPro" id="IPR014284">
    <property type="entry name" value="RNA_pol_sigma-70_dom"/>
</dbReference>
<accession>A0A5M8B440</accession>
<feature type="domain" description="RNA polymerase sigma-70 region 2" evidence="5">
    <location>
        <begin position="15"/>
        <end position="81"/>
    </location>
</feature>
<evidence type="ECO:0000313" key="8">
    <source>
        <dbReference type="Proteomes" id="UP000324324"/>
    </source>
</evidence>
<dbReference type="SUPFAM" id="SSF88659">
    <property type="entry name" value="Sigma3 and sigma4 domains of RNA polymerase sigma factors"/>
    <property type="match status" value="1"/>
</dbReference>
<dbReference type="InterPro" id="IPR036388">
    <property type="entry name" value="WH-like_DNA-bd_sf"/>
</dbReference>
<dbReference type="InterPro" id="IPR039425">
    <property type="entry name" value="RNA_pol_sigma-70-like"/>
</dbReference>
<proteinExistence type="inferred from homology"/>
<feature type="domain" description="RNA polymerase sigma factor 70 region 4 type 2" evidence="6">
    <location>
        <begin position="114"/>
        <end position="166"/>
    </location>
</feature>
<protein>
    <submittedName>
        <fullName evidence="7">Sigma-70 family RNA polymerase sigma factor</fullName>
    </submittedName>
</protein>
<name>A0A5M8B440_9BURK</name>
<gene>
    <name evidence="7" type="ORF">F1599_04670</name>
</gene>
<dbReference type="AlphaFoldDB" id="A0A5M8B440"/>
<evidence type="ECO:0000313" key="7">
    <source>
        <dbReference type="EMBL" id="KAA6129822.1"/>
    </source>
</evidence>
<dbReference type="EMBL" id="VWRN01000016">
    <property type="protein sequence ID" value="KAA6129822.1"/>
    <property type="molecule type" value="Genomic_DNA"/>
</dbReference>
<dbReference type="GO" id="GO:0003677">
    <property type="term" value="F:DNA binding"/>
    <property type="evidence" value="ECO:0007669"/>
    <property type="project" value="InterPro"/>
</dbReference>
<dbReference type="PANTHER" id="PTHR43133">
    <property type="entry name" value="RNA POLYMERASE ECF-TYPE SIGMA FACTO"/>
    <property type="match status" value="1"/>
</dbReference>
<dbReference type="Pfam" id="PF04542">
    <property type="entry name" value="Sigma70_r2"/>
    <property type="match status" value="1"/>
</dbReference>
<dbReference type="Gene3D" id="1.10.1740.10">
    <property type="match status" value="1"/>
</dbReference>
<comment type="caution">
    <text evidence="7">The sequence shown here is derived from an EMBL/GenBank/DDBJ whole genome shotgun (WGS) entry which is preliminary data.</text>
</comment>
<keyword evidence="8" id="KW-1185">Reference proteome</keyword>
<dbReference type="SUPFAM" id="SSF88946">
    <property type="entry name" value="Sigma2 domain of RNA polymerase sigma factors"/>
    <property type="match status" value="1"/>
</dbReference>
<dbReference type="CDD" id="cd06171">
    <property type="entry name" value="Sigma70_r4"/>
    <property type="match status" value="1"/>
</dbReference>
<dbReference type="RefSeq" id="WP_150082344.1">
    <property type="nucleotide sequence ID" value="NZ_VWRN01000016.1"/>
</dbReference>
<keyword evidence="4" id="KW-0804">Transcription</keyword>
<sequence>MSAAESLPSPPIDALYSDHHSWLFGWLRKKLSCPHDAADVAHDTFVRILASRDALAGVREPRAYLTTTAKRLIIDRARRHKLEQAYLAELEQAAVSLEGFPSPEQTVAALQALAQISAALDGLPPKPREAFLMHYLDGLTHASIAAHLGVSTRMIHKYLVQALAHCALADDDAGAVETQHGVTAAASRAR</sequence>
<evidence type="ECO:0000259" key="5">
    <source>
        <dbReference type="Pfam" id="PF04542"/>
    </source>
</evidence>
<dbReference type="InterPro" id="IPR007627">
    <property type="entry name" value="RNA_pol_sigma70_r2"/>
</dbReference>